<evidence type="ECO:0000256" key="2">
    <source>
        <dbReference type="SAM" id="MobiDB-lite"/>
    </source>
</evidence>
<gene>
    <name evidence="3" type="ORF">cyc_06921</name>
</gene>
<evidence type="ECO:0000313" key="4">
    <source>
        <dbReference type="Proteomes" id="UP000095192"/>
    </source>
</evidence>
<dbReference type="EMBL" id="JROU02000384">
    <property type="protein sequence ID" value="OEH79443.1"/>
    <property type="molecule type" value="Genomic_DNA"/>
</dbReference>
<dbReference type="AlphaFoldDB" id="A0A1D3D7K8"/>
<evidence type="ECO:0000313" key="3">
    <source>
        <dbReference type="EMBL" id="OEH79443.1"/>
    </source>
</evidence>
<feature type="compositionally biased region" description="Basic and acidic residues" evidence="2">
    <location>
        <begin position="308"/>
        <end position="320"/>
    </location>
</feature>
<organism evidence="3 4">
    <name type="scientific">Cyclospora cayetanensis</name>
    <dbReference type="NCBI Taxonomy" id="88456"/>
    <lineage>
        <taxon>Eukaryota</taxon>
        <taxon>Sar</taxon>
        <taxon>Alveolata</taxon>
        <taxon>Apicomplexa</taxon>
        <taxon>Conoidasida</taxon>
        <taxon>Coccidia</taxon>
        <taxon>Eucoccidiorida</taxon>
        <taxon>Eimeriorina</taxon>
        <taxon>Eimeriidae</taxon>
        <taxon>Cyclospora</taxon>
    </lineage>
</organism>
<feature type="compositionally biased region" description="Basic residues" evidence="2">
    <location>
        <begin position="292"/>
        <end position="307"/>
    </location>
</feature>
<sequence length="336" mass="37132">MLLDSAPAGAAHVDPLQASTAAAAASANWCALPALQQRVIQQQRLQRAYAALQQDFDANYRLFVAACGKQEQQQKQLEAALKEVYWQLQREVNVSTAAATASEQNTTAAAPDALEQRREDEKQEQKETERQQLHEQDQEGAATRLLLRFLQQIESGFGGLEEESQHPHKTIDAEAVQHQEAERREQEMLHASELAMHRAEFEQELDRMQQDMQQQFEVLSRQLCSKDRKGSSRAHTGAVVNAAARAGALVVPERAGVGQALTLPPPAEAVEAQAGNLRSVFPPFKLSTATGKQRRSSKCRRTKRKRQSSRDTEGPSALREEAKALRATIGDLQVGG</sequence>
<reference evidence="3 4" key="1">
    <citation type="journal article" date="2016" name="BMC Genomics">
        <title>Comparative genomics reveals Cyclospora cayetanensis possesses coccidia-like metabolism and invasion components but unique surface antigens.</title>
        <authorList>
            <person name="Liu S."/>
            <person name="Wang L."/>
            <person name="Zheng H."/>
            <person name="Xu Z."/>
            <person name="Roellig D.M."/>
            <person name="Li N."/>
            <person name="Frace M.A."/>
            <person name="Tang K."/>
            <person name="Arrowood M.J."/>
            <person name="Moss D.M."/>
            <person name="Zhang L."/>
            <person name="Feng Y."/>
            <person name="Xiao L."/>
        </authorList>
    </citation>
    <scope>NUCLEOTIDE SEQUENCE [LARGE SCALE GENOMIC DNA]</scope>
    <source>
        <strain evidence="3 4">CHN_HEN01</strain>
    </source>
</reference>
<comment type="caution">
    <text evidence="3">The sequence shown here is derived from an EMBL/GenBank/DDBJ whole genome shotgun (WGS) entry which is preliminary data.</text>
</comment>
<proteinExistence type="predicted"/>
<keyword evidence="1" id="KW-0175">Coiled coil</keyword>
<dbReference type="InParanoid" id="A0A1D3D7K8"/>
<feature type="compositionally biased region" description="Polar residues" evidence="2">
    <location>
        <begin position="98"/>
        <end position="108"/>
    </location>
</feature>
<keyword evidence="4" id="KW-1185">Reference proteome</keyword>
<dbReference type="Proteomes" id="UP000095192">
    <property type="component" value="Unassembled WGS sequence"/>
</dbReference>
<name>A0A1D3D7K8_9EIME</name>
<evidence type="ECO:0000256" key="1">
    <source>
        <dbReference type="SAM" id="Coils"/>
    </source>
</evidence>
<accession>A0A1D3D7K8</accession>
<feature type="region of interest" description="Disordered" evidence="2">
    <location>
        <begin position="283"/>
        <end position="320"/>
    </location>
</feature>
<feature type="coiled-coil region" evidence="1">
    <location>
        <begin position="191"/>
        <end position="218"/>
    </location>
</feature>
<feature type="region of interest" description="Disordered" evidence="2">
    <location>
        <begin position="98"/>
        <end position="138"/>
    </location>
</feature>
<protein>
    <submittedName>
        <fullName evidence="3">Uncharacterized protein</fullName>
    </submittedName>
</protein>
<feature type="compositionally biased region" description="Basic and acidic residues" evidence="2">
    <location>
        <begin position="114"/>
        <end position="137"/>
    </location>
</feature>
<dbReference type="VEuPathDB" id="ToxoDB:cyc_06921"/>